<dbReference type="InParanoid" id="A0A6N7EX01"/>
<dbReference type="GO" id="GO:0003977">
    <property type="term" value="F:UDP-N-acetylglucosamine diphosphorylase activity"/>
    <property type="evidence" value="ECO:0007669"/>
    <property type="project" value="UniProtKB-UniRule"/>
</dbReference>
<feature type="binding site" evidence="18">
    <location>
        <position position="451"/>
    </location>
    <ligand>
        <name>acetyl-CoA</name>
        <dbReference type="ChEBI" id="CHEBI:57288"/>
    </ligand>
</feature>
<dbReference type="RefSeq" id="WP_152810027.1">
    <property type="nucleotide sequence ID" value="NZ_WHNW01000004.1"/>
</dbReference>
<dbReference type="EC" id="2.3.1.157" evidence="18"/>
<comment type="catalytic activity">
    <reaction evidence="16 18">
        <text>N-acetyl-alpha-D-glucosamine 1-phosphate + UTP + H(+) = UDP-N-acetyl-alpha-D-glucosamine + diphosphate</text>
        <dbReference type="Rhea" id="RHEA:13509"/>
        <dbReference type="ChEBI" id="CHEBI:15378"/>
        <dbReference type="ChEBI" id="CHEBI:33019"/>
        <dbReference type="ChEBI" id="CHEBI:46398"/>
        <dbReference type="ChEBI" id="CHEBI:57705"/>
        <dbReference type="ChEBI" id="CHEBI:57776"/>
        <dbReference type="EC" id="2.7.7.23"/>
    </reaction>
</comment>
<feature type="binding site" evidence="18">
    <location>
        <position position="391"/>
    </location>
    <ligand>
        <name>acetyl-CoA</name>
        <dbReference type="ChEBI" id="CHEBI:57288"/>
    </ligand>
</feature>
<evidence type="ECO:0000313" key="21">
    <source>
        <dbReference type="Proteomes" id="UP000471298"/>
    </source>
</evidence>
<comment type="catalytic activity">
    <reaction evidence="15 18">
        <text>alpha-D-glucosamine 1-phosphate + acetyl-CoA = N-acetyl-alpha-D-glucosamine 1-phosphate + CoA + H(+)</text>
        <dbReference type="Rhea" id="RHEA:13725"/>
        <dbReference type="ChEBI" id="CHEBI:15378"/>
        <dbReference type="ChEBI" id="CHEBI:57287"/>
        <dbReference type="ChEBI" id="CHEBI:57288"/>
        <dbReference type="ChEBI" id="CHEBI:57776"/>
        <dbReference type="ChEBI" id="CHEBI:58516"/>
        <dbReference type="EC" id="2.3.1.157"/>
    </reaction>
</comment>
<dbReference type="InterPro" id="IPR050065">
    <property type="entry name" value="GlmU-like"/>
</dbReference>
<evidence type="ECO:0000256" key="11">
    <source>
        <dbReference type="ARBA" id="ARBA00022984"/>
    </source>
</evidence>
<comment type="caution">
    <text evidence="20">The sequence shown here is derived from an EMBL/GenBank/DDBJ whole genome shotgun (WGS) entry which is preliminary data.</text>
</comment>
<dbReference type="InterPro" id="IPR011004">
    <property type="entry name" value="Trimer_LpxA-like_sf"/>
</dbReference>
<feature type="binding site" evidence="18">
    <location>
        <position position="388"/>
    </location>
    <ligand>
        <name>UDP-N-acetyl-alpha-D-glucosamine</name>
        <dbReference type="ChEBI" id="CHEBI:57705"/>
    </ligand>
</feature>
<dbReference type="GO" id="GO:0019134">
    <property type="term" value="F:glucosamine-1-phosphate N-acetyltransferase activity"/>
    <property type="evidence" value="ECO:0007669"/>
    <property type="project" value="UniProtKB-UniRule"/>
</dbReference>
<evidence type="ECO:0000256" key="4">
    <source>
        <dbReference type="ARBA" id="ARBA00022490"/>
    </source>
</evidence>
<proteinExistence type="inferred from homology"/>
<comment type="pathway">
    <text evidence="18">Nucleotide-sugar biosynthesis; UDP-N-acetyl-alpha-D-glucosamine biosynthesis; N-acetyl-alpha-D-glucosamine 1-phosphate from alpha-D-glucosamine 6-phosphate (route II): step 2/2.</text>
</comment>
<dbReference type="SUPFAM" id="SSF53448">
    <property type="entry name" value="Nucleotide-diphospho-sugar transferases"/>
    <property type="match status" value="1"/>
</dbReference>
<evidence type="ECO:0000256" key="7">
    <source>
        <dbReference type="ARBA" id="ARBA00022723"/>
    </source>
</evidence>
<keyword evidence="13 18" id="KW-0012">Acyltransferase</keyword>
<keyword evidence="12 18" id="KW-0511">Multifunctional enzyme</keyword>
<dbReference type="SUPFAM" id="SSF51161">
    <property type="entry name" value="Trimeric LpxA-like enzymes"/>
    <property type="match status" value="1"/>
</dbReference>
<comment type="similarity">
    <text evidence="2 18">In the C-terminal section; belongs to the transferase hexapeptide repeat family.</text>
</comment>
<evidence type="ECO:0000256" key="17">
    <source>
        <dbReference type="ARBA" id="ARBA00049628"/>
    </source>
</evidence>
<feature type="binding site" evidence="18">
    <location>
        <position position="150"/>
    </location>
    <ligand>
        <name>UDP-N-acetyl-alpha-D-glucosamine</name>
        <dbReference type="ChEBI" id="CHEBI:57705"/>
    </ligand>
</feature>
<feature type="region of interest" description="N-acetyltransferase" evidence="18">
    <location>
        <begin position="262"/>
        <end position="470"/>
    </location>
</feature>
<feature type="binding site" evidence="18">
    <location>
        <position position="238"/>
    </location>
    <ligand>
        <name>UDP-N-acetyl-alpha-D-glucosamine</name>
        <dbReference type="ChEBI" id="CHEBI:57705"/>
    </ligand>
</feature>
<dbReference type="InterPro" id="IPR038009">
    <property type="entry name" value="GlmU_C_LbH"/>
</dbReference>
<evidence type="ECO:0000313" key="20">
    <source>
        <dbReference type="EMBL" id="MPV86105.1"/>
    </source>
</evidence>
<keyword evidence="11 18" id="KW-0573">Peptidoglycan synthesis</keyword>
<evidence type="ECO:0000256" key="1">
    <source>
        <dbReference type="ARBA" id="ARBA00004496"/>
    </source>
</evidence>
<comment type="pathway">
    <text evidence="18">Nucleotide-sugar biosynthesis; UDP-N-acetyl-alpha-D-glucosamine biosynthesis; UDP-N-acetyl-alpha-D-glucosamine from N-acetyl-alpha-D-glucosamine 1-phosphate: step 1/1.</text>
</comment>
<dbReference type="Gene3D" id="3.90.550.10">
    <property type="entry name" value="Spore Coat Polysaccharide Biosynthesis Protein SpsA, Chain A"/>
    <property type="match status" value="1"/>
</dbReference>
<dbReference type="Proteomes" id="UP000471298">
    <property type="component" value="Unassembled WGS sequence"/>
</dbReference>
<feature type="binding site" evidence="18">
    <location>
        <begin position="13"/>
        <end position="16"/>
    </location>
    <ligand>
        <name>UDP-N-acetyl-alpha-D-glucosamine</name>
        <dbReference type="ChEBI" id="CHEBI:57705"/>
    </ligand>
</feature>
<dbReference type="UniPathway" id="UPA00113">
    <property type="reaction ID" value="UER00532"/>
</dbReference>
<dbReference type="PANTHER" id="PTHR43584:SF3">
    <property type="entry name" value="BIFUNCTIONAL PROTEIN GLMU"/>
    <property type="match status" value="1"/>
</dbReference>
<organism evidence="20 21">
    <name type="scientific">Ostreibacterium oceani</name>
    <dbReference type="NCBI Taxonomy" id="2654998"/>
    <lineage>
        <taxon>Bacteria</taxon>
        <taxon>Pseudomonadati</taxon>
        <taxon>Pseudomonadota</taxon>
        <taxon>Gammaproteobacteria</taxon>
        <taxon>Cardiobacteriales</taxon>
        <taxon>Ostreibacteriaceae</taxon>
        <taxon>Ostreibacterium</taxon>
    </lineage>
</organism>
<feature type="active site" description="Proton acceptor" evidence="18">
    <location>
        <position position="374"/>
    </location>
</feature>
<comment type="subunit">
    <text evidence="18">Homotrimer.</text>
</comment>
<dbReference type="PROSITE" id="PS00101">
    <property type="entry name" value="HEXAPEP_TRANSFERASES"/>
    <property type="match status" value="1"/>
</dbReference>
<dbReference type="GO" id="GO:0008360">
    <property type="term" value="P:regulation of cell shape"/>
    <property type="evidence" value="ECO:0007669"/>
    <property type="project" value="UniProtKB-KW"/>
</dbReference>
<comment type="cofactor">
    <cofactor evidence="18">
        <name>Mg(2+)</name>
        <dbReference type="ChEBI" id="CHEBI:18420"/>
    </cofactor>
    <text evidence="18">Binds 1 Mg(2+) ion per subunit.</text>
</comment>
<evidence type="ECO:0000256" key="13">
    <source>
        <dbReference type="ARBA" id="ARBA00023315"/>
    </source>
</evidence>
<feature type="binding site" evidence="18">
    <location>
        <position position="115"/>
    </location>
    <ligand>
        <name>Mg(2+)</name>
        <dbReference type="ChEBI" id="CHEBI:18420"/>
    </ligand>
</feature>
<dbReference type="NCBIfam" id="TIGR01173">
    <property type="entry name" value="glmU"/>
    <property type="match status" value="1"/>
</dbReference>
<evidence type="ECO:0000256" key="12">
    <source>
        <dbReference type="ARBA" id="ARBA00023268"/>
    </source>
</evidence>
<keyword evidence="7 18" id="KW-0479">Metal-binding</keyword>
<dbReference type="Gene3D" id="2.160.10.10">
    <property type="entry name" value="Hexapeptide repeat proteins"/>
    <property type="match status" value="1"/>
</dbReference>
<evidence type="ECO:0000256" key="15">
    <source>
        <dbReference type="ARBA" id="ARBA00048247"/>
    </source>
</evidence>
<dbReference type="InterPro" id="IPR001451">
    <property type="entry name" value="Hexapep"/>
</dbReference>
<evidence type="ECO:0000256" key="2">
    <source>
        <dbReference type="ARBA" id="ARBA00007707"/>
    </source>
</evidence>
<feature type="binding site" evidence="18">
    <location>
        <begin position="397"/>
        <end position="398"/>
    </location>
    <ligand>
        <name>acetyl-CoA</name>
        <dbReference type="ChEBI" id="CHEBI:57288"/>
    </ligand>
</feature>
<keyword evidence="21" id="KW-1185">Reference proteome</keyword>
<dbReference type="InterPro" id="IPR025877">
    <property type="entry name" value="MobA-like_NTP_Trfase"/>
</dbReference>
<evidence type="ECO:0000256" key="14">
    <source>
        <dbReference type="ARBA" id="ARBA00023316"/>
    </source>
</evidence>
<evidence type="ECO:0000256" key="10">
    <source>
        <dbReference type="ARBA" id="ARBA00022960"/>
    </source>
</evidence>
<feature type="binding site" evidence="18">
    <location>
        <position position="238"/>
    </location>
    <ligand>
        <name>Mg(2+)</name>
        <dbReference type="ChEBI" id="CHEBI:18420"/>
    </ligand>
</feature>
<dbReference type="FunCoup" id="A0A6N7EX01">
    <property type="interactions" value="436"/>
</dbReference>
<dbReference type="GO" id="GO:0016020">
    <property type="term" value="C:membrane"/>
    <property type="evidence" value="ECO:0007669"/>
    <property type="project" value="GOC"/>
</dbReference>
<dbReference type="GO" id="GO:0005737">
    <property type="term" value="C:cytoplasm"/>
    <property type="evidence" value="ECO:0007669"/>
    <property type="project" value="UniProtKB-SubCell"/>
</dbReference>
<feature type="binding site" evidence="18">
    <location>
        <position position="180"/>
    </location>
    <ligand>
        <name>UDP-N-acetyl-alpha-D-glucosamine</name>
        <dbReference type="ChEBI" id="CHEBI:57705"/>
    </ligand>
</feature>
<evidence type="ECO:0000256" key="18">
    <source>
        <dbReference type="HAMAP-Rule" id="MF_01631"/>
    </source>
</evidence>
<feature type="binding site" evidence="18">
    <location>
        <position position="165"/>
    </location>
    <ligand>
        <name>UDP-N-acetyl-alpha-D-glucosamine</name>
        <dbReference type="ChEBI" id="CHEBI:57705"/>
    </ligand>
</feature>
<feature type="domain" description="MobA-like NTP transferase" evidence="19">
    <location>
        <begin position="10"/>
        <end position="142"/>
    </location>
</feature>
<dbReference type="AlphaFoldDB" id="A0A6N7EX01"/>
<keyword evidence="8 18" id="KW-0677">Repeat</keyword>
<evidence type="ECO:0000256" key="8">
    <source>
        <dbReference type="ARBA" id="ARBA00022737"/>
    </source>
</evidence>
<accession>A0A6N7EX01</accession>
<evidence type="ECO:0000256" key="16">
    <source>
        <dbReference type="ARBA" id="ARBA00048493"/>
    </source>
</evidence>
<dbReference type="CDD" id="cd03353">
    <property type="entry name" value="LbH_GlmU_C"/>
    <property type="match status" value="1"/>
</dbReference>
<name>A0A6N7EX01_9GAMM</name>
<dbReference type="GO" id="GO:0006048">
    <property type="term" value="P:UDP-N-acetylglucosamine biosynthetic process"/>
    <property type="evidence" value="ECO:0007669"/>
    <property type="project" value="UniProtKB-UniPathway"/>
</dbReference>
<keyword evidence="4 18" id="KW-0963">Cytoplasm</keyword>
<keyword evidence="14 18" id="KW-0961">Cell wall biogenesis/degradation</keyword>
<dbReference type="PANTHER" id="PTHR43584">
    <property type="entry name" value="NUCLEOTIDYL TRANSFERASE"/>
    <property type="match status" value="1"/>
</dbReference>
<sequence length="470" mass="50372">MTKEPLMLGVIILAAGKGTRMHSALPKVLHPIGGQPMLAHLLATATKLTTQPAEQPAAQPPIVVCGHERERIQSAFAHVDITWITQAQQLGTGHAVLQALPHIADETTYLILVGDAPLIQPQTLTALAKTSQDSGIAVLTVNLGNPTGYGRIICDTNGHVTRIVEEKEASATEKTIQEINSGCFAIRGDLLKTLLPLITNDNQQHEYYLTDVVALAAQHGYPVKSYRLADSQQIMGCNNKKQLATLERIYQRRQADSLLDNGVTLFDPNRFDMRGQLTHGQDVSIDINCLLIGNVHLADNVTIGANCIIKNSHIGAGTVILPNTIIEDATIGAAAQIGPFARIRPNTRLADATKIGNFVELKNTTVGIDSKINHLSYVGDAVIGDNVNIGAGAITCNYDGANKHLTTIEDNVFVGSNTALVAPIHIAHGATIGAGSTISKPVASENLAIARSKQRNIENWQRPQKQPPNK</sequence>
<dbReference type="CDD" id="cd02540">
    <property type="entry name" value="GT2_GlmU_N_bac"/>
    <property type="match status" value="1"/>
</dbReference>
<dbReference type="GO" id="GO:0009252">
    <property type="term" value="P:peptidoglycan biosynthetic process"/>
    <property type="evidence" value="ECO:0007669"/>
    <property type="project" value="UniProtKB-UniRule"/>
</dbReference>
<reference evidence="20 21" key="1">
    <citation type="submission" date="2019-10" db="EMBL/GenBank/DDBJ databases">
        <title>Cardiobacteriales fam. a chemoheterotrophic member of the order Cardiobacteriales, and proposal of Cardiobacteriales fam. nov.</title>
        <authorList>
            <person name="Wang C."/>
        </authorList>
    </citation>
    <scope>NUCLEOTIDE SEQUENCE [LARGE SCALE GENOMIC DNA]</scope>
    <source>
        <strain evidence="20 21">ML27</strain>
    </source>
</reference>
<comment type="pathway">
    <text evidence="18">Bacterial outer membrane biogenesis; LPS lipid A biosynthesis.</text>
</comment>
<dbReference type="UniPathway" id="UPA00973"/>
<feature type="region of interest" description="Linker" evidence="18">
    <location>
        <begin position="241"/>
        <end position="261"/>
    </location>
</feature>
<feature type="binding site" evidence="18">
    <location>
        <position position="27"/>
    </location>
    <ligand>
        <name>UDP-N-acetyl-alpha-D-glucosamine</name>
        <dbReference type="ChEBI" id="CHEBI:57705"/>
    </ligand>
</feature>
<dbReference type="GO" id="GO:0000287">
    <property type="term" value="F:magnesium ion binding"/>
    <property type="evidence" value="ECO:0007669"/>
    <property type="project" value="UniProtKB-UniRule"/>
</dbReference>
<comment type="subcellular location">
    <subcellularLocation>
        <location evidence="1 18">Cytoplasm</location>
    </subcellularLocation>
</comment>
<comment type="caution">
    <text evidence="18">Lacks conserved residue(s) required for the propagation of feature annotation.</text>
</comment>
<keyword evidence="5 18" id="KW-0808">Transferase</keyword>
<comment type="function">
    <text evidence="17 18">Catalyzes the last two sequential reactions in the de novo biosynthetic pathway for UDP-N-acetylglucosamine (UDP-GlcNAc). The C-terminal domain catalyzes the transfer of acetyl group from acetyl coenzyme A to glucosamine-1-phosphate (GlcN-1-P) to produce N-acetylglucosamine-1-phosphate (GlcNAc-1-P), which is converted into UDP-GlcNAc by the transfer of uridine 5-monophosphate (from uridine 5-triphosphate), a reaction catalyzed by the N-terminal domain.</text>
</comment>
<evidence type="ECO:0000256" key="3">
    <source>
        <dbReference type="ARBA" id="ARBA00007947"/>
    </source>
</evidence>
<keyword evidence="6 18" id="KW-0548">Nucleotidyltransferase</keyword>
<feature type="binding site" evidence="18">
    <location>
        <position position="434"/>
    </location>
    <ligand>
        <name>acetyl-CoA</name>
        <dbReference type="ChEBI" id="CHEBI:57288"/>
    </ligand>
</feature>
<evidence type="ECO:0000256" key="6">
    <source>
        <dbReference type="ARBA" id="ARBA00022695"/>
    </source>
</evidence>
<evidence type="ECO:0000259" key="19">
    <source>
        <dbReference type="Pfam" id="PF12804"/>
    </source>
</evidence>
<keyword evidence="10 18" id="KW-0133">Cell shape</keyword>
<feature type="binding site" evidence="18">
    <location>
        <position position="344"/>
    </location>
    <ligand>
        <name>UDP-N-acetyl-alpha-D-glucosamine</name>
        <dbReference type="ChEBI" id="CHEBI:57705"/>
    </ligand>
</feature>
<dbReference type="InterPro" id="IPR005882">
    <property type="entry name" value="Bifunctional_GlmU"/>
</dbReference>
<keyword evidence="9 18" id="KW-0460">Magnesium</keyword>
<dbReference type="GO" id="GO:0009245">
    <property type="term" value="P:lipid A biosynthetic process"/>
    <property type="evidence" value="ECO:0007669"/>
    <property type="project" value="UniProtKB-UniRule"/>
</dbReference>
<dbReference type="EMBL" id="WHNW01000004">
    <property type="protein sequence ID" value="MPV86105.1"/>
    <property type="molecule type" value="Genomic_DNA"/>
</dbReference>
<gene>
    <name evidence="18 20" type="primary">glmU</name>
    <name evidence="20" type="ORF">GCU85_05080</name>
</gene>
<feature type="binding site" evidence="18">
    <location>
        <position position="362"/>
    </location>
    <ligand>
        <name>UDP-N-acetyl-alpha-D-glucosamine</name>
        <dbReference type="ChEBI" id="CHEBI:57705"/>
    </ligand>
</feature>
<evidence type="ECO:0000256" key="5">
    <source>
        <dbReference type="ARBA" id="ARBA00022679"/>
    </source>
</evidence>
<evidence type="ECO:0000256" key="9">
    <source>
        <dbReference type="ARBA" id="ARBA00022842"/>
    </source>
</evidence>
<dbReference type="Pfam" id="PF00132">
    <property type="entry name" value="Hexapep"/>
    <property type="match status" value="1"/>
</dbReference>
<dbReference type="HAMAP" id="MF_01631">
    <property type="entry name" value="GlmU"/>
    <property type="match status" value="1"/>
</dbReference>
<protein>
    <recommendedName>
        <fullName evidence="18">Bifunctional protein GlmU</fullName>
    </recommendedName>
    <domain>
        <recommendedName>
            <fullName evidence="18">UDP-N-acetylglucosamine pyrophosphorylase</fullName>
            <ecNumber evidence="18">2.7.7.23</ecNumber>
        </recommendedName>
        <alternativeName>
            <fullName evidence="18">N-acetylglucosamine-1-phosphate uridyltransferase</fullName>
        </alternativeName>
    </domain>
    <domain>
        <recommendedName>
            <fullName evidence="18">Glucosamine-1-phosphate N-acetyltransferase</fullName>
            <ecNumber evidence="18">2.3.1.157</ecNumber>
        </recommendedName>
    </domain>
</protein>
<feature type="binding site" evidence="18">
    <location>
        <position position="377"/>
    </location>
    <ligand>
        <name>UDP-N-acetyl-alpha-D-glucosamine</name>
        <dbReference type="ChEBI" id="CHEBI:57705"/>
    </ligand>
</feature>
<feature type="binding site" evidence="18">
    <location>
        <begin position="91"/>
        <end position="92"/>
    </location>
    <ligand>
        <name>UDP-N-acetyl-alpha-D-glucosamine</name>
        <dbReference type="ChEBI" id="CHEBI:57705"/>
    </ligand>
</feature>
<dbReference type="InterPro" id="IPR029044">
    <property type="entry name" value="Nucleotide-diphossugar_trans"/>
</dbReference>
<dbReference type="Pfam" id="PF12804">
    <property type="entry name" value="NTP_transf_3"/>
    <property type="match status" value="1"/>
</dbReference>
<feature type="region of interest" description="Pyrophosphorylase" evidence="18">
    <location>
        <begin position="1"/>
        <end position="240"/>
    </location>
</feature>
<dbReference type="GO" id="GO:0000902">
    <property type="term" value="P:cell morphogenesis"/>
    <property type="evidence" value="ECO:0007669"/>
    <property type="project" value="UniProtKB-UniRule"/>
</dbReference>
<dbReference type="InterPro" id="IPR018357">
    <property type="entry name" value="Hexapep_transf_CS"/>
</dbReference>
<comment type="similarity">
    <text evidence="3 18">In the N-terminal section; belongs to the N-acetylglucosamine-1-phosphate uridyltransferase family.</text>
</comment>
<feature type="binding site" evidence="18">
    <location>
        <position position="416"/>
    </location>
    <ligand>
        <name>acetyl-CoA</name>
        <dbReference type="ChEBI" id="CHEBI:57288"/>
    </ligand>
</feature>
<feature type="binding site" evidence="18">
    <location>
        <position position="86"/>
    </location>
    <ligand>
        <name>UDP-N-acetyl-alpha-D-glucosamine</name>
        <dbReference type="ChEBI" id="CHEBI:57705"/>
    </ligand>
</feature>
<dbReference type="GO" id="GO:0071555">
    <property type="term" value="P:cell wall organization"/>
    <property type="evidence" value="ECO:0007669"/>
    <property type="project" value="UniProtKB-KW"/>
</dbReference>
<dbReference type="EC" id="2.7.7.23" evidence="18"/>